<dbReference type="PANTHER" id="PTHR30349">
    <property type="entry name" value="PHAGE INTEGRASE-RELATED"/>
    <property type="match status" value="1"/>
</dbReference>
<accession>A0ABW6C0N7</accession>
<keyword evidence="4" id="KW-0233">DNA recombination</keyword>
<proteinExistence type="inferred from homology"/>
<gene>
    <name evidence="6" type="ORF">ACFS7Z_21910</name>
</gene>
<dbReference type="InterPro" id="IPR013762">
    <property type="entry name" value="Integrase-like_cat_sf"/>
</dbReference>
<dbReference type="Pfam" id="PF00589">
    <property type="entry name" value="Phage_integrase"/>
    <property type="match status" value="1"/>
</dbReference>
<dbReference type="PROSITE" id="PS51898">
    <property type="entry name" value="TYR_RECOMBINASE"/>
    <property type="match status" value="1"/>
</dbReference>
<sequence length="491" mass="56614">MTDNKVGAASATAQATVFLNSLEHEGKRYIRLWHKPNAFISKRLREAATWIKYSKTYKCFVMHHTPQAIEMTYAHFQGLAQVNTKYLYRPKRLRPAEGTVVVAGGHCSEPMEKVPERPVVRLQPLEHDGKPLIQITHAYSRDIYECLRLSKSCNWISALKCFALDTDSRNLHLLLDELEGIAQVWLAQTLKVRDLTIQKRLWEQTYAKGSCYIPCPIAYLEKLFLLNYSLSTIRTYHSLLLRFLNGHREQGLEKINAFSAEEINLYHRGMIQSQKYSHSTISQSINAVKFYFQRVLGRHSVRPEDVERPEKPHRLPSVLSKQEVTRVLSVTENLKHRCLLQLLYAGGLRISEVIHLRISDVKSERNLLFIRGGKGKKDRTTLLSQKLLHSLRAYYRAYRPKVWLFEGQTGGQYTVESIRSVFRASLEKAGVKTKATPHTLRHSFATHLLEQGTDLRYIQVLLGHRSSRTTEIYTHVMSHSLEKITSPLDNL</sequence>
<protein>
    <submittedName>
        <fullName evidence="6">Tyrosine-type recombinase/integrase</fullName>
    </submittedName>
</protein>
<evidence type="ECO:0000259" key="5">
    <source>
        <dbReference type="PROSITE" id="PS51898"/>
    </source>
</evidence>
<evidence type="ECO:0000256" key="4">
    <source>
        <dbReference type="ARBA" id="ARBA00023172"/>
    </source>
</evidence>
<dbReference type="Gene3D" id="1.10.443.10">
    <property type="entry name" value="Intergrase catalytic core"/>
    <property type="match status" value="1"/>
</dbReference>
<evidence type="ECO:0000313" key="7">
    <source>
        <dbReference type="Proteomes" id="UP001597641"/>
    </source>
</evidence>
<dbReference type="InterPro" id="IPR004107">
    <property type="entry name" value="Integrase_SAM-like_N"/>
</dbReference>
<evidence type="ECO:0000256" key="3">
    <source>
        <dbReference type="ARBA" id="ARBA00023125"/>
    </source>
</evidence>
<evidence type="ECO:0000256" key="2">
    <source>
        <dbReference type="ARBA" id="ARBA00022908"/>
    </source>
</evidence>
<dbReference type="Pfam" id="PF13495">
    <property type="entry name" value="Phage_int_SAM_4"/>
    <property type="match status" value="1"/>
</dbReference>
<organism evidence="6 7">
    <name type="scientific">Pontibacter toksunensis</name>
    <dbReference type="NCBI Taxonomy" id="1332631"/>
    <lineage>
        <taxon>Bacteria</taxon>
        <taxon>Pseudomonadati</taxon>
        <taxon>Bacteroidota</taxon>
        <taxon>Cytophagia</taxon>
        <taxon>Cytophagales</taxon>
        <taxon>Hymenobacteraceae</taxon>
        <taxon>Pontibacter</taxon>
    </lineage>
</organism>
<dbReference type="PANTHER" id="PTHR30349:SF41">
    <property type="entry name" value="INTEGRASE_RECOMBINASE PROTEIN MJ0367-RELATED"/>
    <property type="match status" value="1"/>
</dbReference>
<dbReference type="InterPro" id="IPR011010">
    <property type="entry name" value="DNA_brk_join_enz"/>
</dbReference>
<keyword evidence="7" id="KW-1185">Reference proteome</keyword>
<reference evidence="7" key="1">
    <citation type="journal article" date="2019" name="Int. J. Syst. Evol. Microbiol.">
        <title>The Global Catalogue of Microorganisms (GCM) 10K type strain sequencing project: providing services to taxonomists for standard genome sequencing and annotation.</title>
        <authorList>
            <consortium name="The Broad Institute Genomics Platform"/>
            <consortium name="The Broad Institute Genome Sequencing Center for Infectious Disease"/>
            <person name="Wu L."/>
            <person name="Ma J."/>
        </authorList>
    </citation>
    <scope>NUCLEOTIDE SEQUENCE [LARGE SCALE GENOMIC DNA]</scope>
    <source>
        <strain evidence="7">KCTC 23984</strain>
    </source>
</reference>
<comment type="similarity">
    <text evidence="1">Belongs to the 'phage' integrase family.</text>
</comment>
<dbReference type="EMBL" id="JBHUOX010000023">
    <property type="protein sequence ID" value="MFD3003036.1"/>
    <property type="molecule type" value="Genomic_DNA"/>
</dbReference>
<evidence type="ECO:0000313" key="6">
    <source>
        <dbReference type="EMBL" id="MFD3003036.1"/>
    </source>
</evidence>
<keyword evidence="2" id="KW-0229">DNA integration</keyword>
<dbReference type="InterPro" id="IPR010998">
    <property type="entry name" value="Integrase_recombinase_N"/>
</dbReference>
<dbReference type="Gene3D" id="1.10.150.130">
    <property type="match status" value="1"/>
</dbReference>
<comment type="caution">
    <text evidence="6">The sequence shown here is derived from an EMBL/GenBank/DDBJ whole genome shotgun (WGS) entry which is preliminary data.</text>
</comment>
<dbReference type="InterPro" id="IPR002104">
    <property type="entry name" value="Integrase_catalytic"/>
</dbReference>
<dbReference type="SUPFAM" id="SSF56349">
    <property type="entry name" value="DNA breaking-rejoining enzymes"/>
    <property type="match status" value="1"/>
</dbReference>
<dbReference type="Proteomes" id="UP001597641">
    <property type="component" value="Unassembled WGS sequence"/>
</dbReference>
<evidence type="ECO:0000256" key="1">
    <source>
        <dbReference type="ARBA" id="ARBA00008857"/>
    </source>
</evidence>
<feature type="domain" description="Tyr recombinase" evidence="5">
    <location>
        <begin position="314"/>
        <end position="486"/>
    </location>
</feature>
<dbReference type="RefSeq" id="WP_377489617.1">
    <property type="nucleotide sequence ID" value="NZ_JBHUOX010000023.1"/>
</dbReference>
<name>A0ABW6C0N7_9BACT</name>
<keyword evidence="3" id="KW-0238">DNA-binding</keyword>
<dbReference type="InterPro" id="IPR050090">
    <property type="entry name" value="Tyrosine_recombinase_XerCD"/>
</dbReference>